<evidence type="ECO:0000256" key="5">
    <source>
        <dbReference type="ARBA" id="ARBA00022747"/>
    </source>
</evidence>
<evidence type="ECO:0000256" key="6">
    <source>
        <dbReference type="ARBA" id="ARBA00022759"/>
    </source>
</evidence>
<dbReference type="InterPro" id="IPR007409">
    <property type="entry name" value="Restrct_endonuc_type1_HsdR_N"/>
</dbReference>
<dbReference type="Pfam" id="PF22679">
    <property type="entry name" value="T1R_D3-like"/>
    <property type="match status" value="1"/>
</dbReference>
<dbReference type="GO" id="GO:0005524">
    <property type="term" value="F:ATP binding"/>
    <property type="evidence" value="ECO:0007669"/>
    <property type="project" value="UniProtKB-KW"/>
</dbReference>
<dbReference type="InterPro" id="IPR027417">
    <property type="entry name" value="P-loop_NTPase"/>
</dbReference>
<dbReference type="AlphaFoldDB" id="H7EJL2"/>
<accession>H7EJL2</accession>
<dbReference type="PANTHER" id="PTHR30195:SF15">
    <property type="entry name" value="TYPE I RESTRICTION ENZYME HINDI ENDONUCLEASE SUBUNIT"/>
    <property type="match status" value="1"/>
</dbReference>
<dbReference type="STRING" id="907348.TresaDRAFT_1514"/>
<dbReference type="Gene3D" id="3.40.50.300">
    <property type="entry name" value="P-loop containing nucleotide triphosphate hydrolases"/>
    <property type="match status" value="3"/>
</dbReference>
<evidence type="ECO:0000256" key="4">
    <source>
        <dbReference type="ARBA" id="ARBA00022741"/>
    </source>
</evidence>
<dbReference type="RefSeq" id="WP_002703355.1">
    <property type="nucleotide sequence ID" value="NZ_AGRW01000041.1"/>
</dbReference>
<dbReference type="GO" id="GO:0003677">
    <property type="term" value="F:DNA binding"/>
    <property type="evidence" value="ECO:0007669"/>
    <property type="project" value="UniProtKB-KW"/>
</dbReference>
<dbReference type="EMBL" id="AGRW01000041">
    <property type="protein sequence ID" value="EIC02250.1"/>
    <property type="molecule type" value="Genomic_DNA"/>
</dbReference>
<dbReference type="GO" id="GO:0009307">
    <property type="term" value="P:DNA restriction-modification system"/>
    <property type="evidence" value="ECO:0007669"/>
    <property type="project" value="UniProtKB-KW"/>
</dbReference>
<evidence type="ECO:0000259" key="11">
    <source>
        <dbReference type="PROSITE" id="PS51192"/>
    </source>
</evidence>
<comment type="caution">
    <text evidence="12">The sequence shown here is derived from an EMBL/GenBank/DDBJ whole genome shotgun (WGS) entry which is preliminary data.</text>
</comment>
<organism evidence="12 13">
    <name type="scientific">Treponema saccharophilum DSM 2985</name>
    <dbReference type="NCBI Taxonomy" id="907348"/>
    <lineage>
        <taxon>Bacteria</taxon>
        <taxon>Pseudomonadati</taxon>
        <taxon>Spirochaetota</taxon>
        <taxon>Spirochaetia</taxon>
        <taxon>Spirochaetales</taxon>
        <taxon>Treponemataceae</taxon>
        <taxon>Treponema</taxon>
    </lineage>
</organism>
<keyword evidence="4 10" id="KW-0547">Nucleotide-binding</keyword>
<dbReference type="InterPro" id="IPR004473">
    <property type="entry name" value="Restrct_endonuc_typeI_HsdR"/>
</dbReference>
<dbReference type="PATRIC" id="fig|907348.3.peg.971"/>
<gene>
    <name evidence="12" type="ORF">TresaDRAFT_1514</name>
</gene>
<comment type="subunit">
    <text evidence="10">The type I restriction/modification system is composed of three polypeptides R, M and S.</text>
</comment>
<dbReference type="InterPro" id="IPR040980">
    <property type="entry name" value="SWI2_SNF2"/>
</dbReference>
<keyword evidence="8 10" id="KW-0067">ATP-binding</keyword>
<dbReference type="InterPro" id="IPR055180">
    <property type="entry name" value="HsdR_RecA-like_helicase_dom_2"/>
</dbReference>
<protein>
    <recommendedName>
        <fullName evidence="10">Type I restriction enzyme endonuclease subunit</fullName>
        <shortName evidence="10">R protein</shortName>
        <ecNumber evidence="10">3.1.21.3</ecNumber>
    </recommendedName>
</protein>
<dbReference type="GO" id="GO:0009035">
    <property type="term" value="F:type I site-specific deoxyribonuclease activity"/>
    <property type="evidence" value="ECO:0007669"/>
    <property type="project" value="UniProtKB-EC"/>
</dbReference>
<evidence type="ECO:0000256" key="10">
    <source>
        <dbReference type="RuleBase" id="RU364115"/>
    </source>
</evidence>
<evidence type="ECO:0000256" key="3">
    <source>
        <dbReference type="ARBA" id="ARBA00022722"/>
    </source>
</evidence>
<evidence type="ECO:0000256" key="2">
    <source>
        <dbReference type="ARBA" id="ARBA00008598"/>
    </source>
</evidence>
<dbReference type="CDD" id="cd18800">
    <property type="entry name" value="SF2_C_EcoR124I-like"/>
    <property type="match status" value="1"/>
</dbReference>
<dbReference type="OrthoDB" id="9758243at2"/>
<dbReference type="NCBIfam" id="TIGR00348">
    <property type="entry name" value="hsdR"/>
    <property type="match status" value="1"/>
</dbReference>
<dbReference type="SUPFAM" id="SSF52540">
    <property type="entry name" value="P-loop containing nucleoside triphosphate hydrolases"/>
    <property type="match status" value="2"/>
</dbReference>
<evidence type="ECO:0000256" key="7">
    <source>
        <dbReference type="ARBA" id="ARBA00022801"/>
    </source>
</evidence>
<dbReference type="eggNOG" id="COG0610">
    <property type="taxonomic scope" value="Bacteria"/>
</dbReference>
<name>H7EJL2_9SPIR</name>
<comment type="similarity">
    <text evidence="2 10">Belongs to the HsdR family.</text>
</comment>
<dbReference type="Gene3D" id="3.90.1570.50">
    <property type="match status" value="1"/>
</dbReference>
<dbReference type="Pfam" id="PF18766">
    <property type="entry name" value="SWI2_SNF2"/>
    <property type="match status" value="1"/>
</dbReference>
<keyword evidence="5 10" id="KW-0680">Restriction system</keyword>
<dbReference type="Pfam" id="PF04313">
    <property type="entry name" value="HSDR_N"/>
    <property type="match status" value="1"/>
</dbReference>
<sequence length="1058" mass="123836">MSKNYNEKTRVQMPAMVHLTRLGFNYIGKMYEESAGETFDSETNILIDKFHSAFERLNPSKKGDWLAVFSDIKKELNDDDLGKQFYERLTSVSPYKLIDFDNPKNNDYYCTAEFTCRNGEDEFRPDITLFINGLPLVFIEVKKTNNVGGMIAEANRMNNDRLPNKKFRRFINITQLMIFSNNMEYSALGGIVPIEGAFYCTGSRKKAFFNCFREDNFSSQPIPPFNANYPYKPIDQQVEKQILTDFNCQVIKQSPEYQTNLDIYTPTNRILTSMCSPERLLFILKYGIAYVKSEREVDGKIEVTDQKHIMRYQQMFAALAIRDALENGKKSGIVWHTQGSGKTALSYYLTRILTDYFAKHNKVTKFYFIVDRLDLLEQAKQEFEARGLSINTANSKTELMEQFRTNQSQQGVTGKAEITVVNIQKVEEDQNKVQVKDYATNLQRIFIIDEAHRGYKPDGCFLANLFNADKDSIKIALTGTPILKEEKSSCSVFGDYFHAYYYDKSIQDGYTLKILREEIETSYRKRLTEAYQKLEKLVTKGELKKEDIISHDSYVKELLRYIIKDLVTFRLLQGDPTLGGMIICETSEQARKLYQYFDEIQKELKETEKMTSTLKPGLILYDSDDKETRKQIIKDFKKNFTIDILIVYNMLLTGFDAPRLKRLYFGRKLRDHGLLQAITRVNRPYNSEYGEQRYGTVIDFADIKANFEEINNKYIKEFQKFSSEDETGLENLPDMFTQVLEQKEDIIKQMKEARQTLSNYDISNAEIFDQEITEIEDKKELFELRTALTNAKNMFNLVRTFGDEELKATFAKLVIEKLPDMLSAVQARITEINAMEAFTTSDETKMLINETMMNIQFNFSMINKEELKLVDNGSELQEKLSKTLHEIRDYYDPEDPQFITLAEAFKQRFKEHKFKPESLAQYNEENKAMDDIYKKIRTLRRKDDALLSRYNGDKKFVRVHKRIVEENTRRTERHAQPIISTMTDDIVEAMMTVKQIIDQQVYDRNDILKKDAYFAETVWSLIDDSLYKLNIKSEVEDCDFIQTRVSKQYLNQYHQMYL</sequence>
<dbReference type="CDD" id="cd22332">
    <property type="entry name" value="HsdR_N"/>
    <property type="match status" value="1"/>
</dbReference>
<dbReference type="PROSITE" id="PS51192">
    <property type="entry name" value="HELICASE_ATP_BIND_1"/>
    <property type="match status" value="1"/>
</dbReference>
<dbReference type="SMART" id="SM00487">
    <property type="entry name" value="DEXDc"/>
    <property type="match status" value="1"/>
</dbReference>
<reference evidence="12 13" key="1">
    <citation type="submission" date="2011-09" db="EMBL/GenBank/DDBJ databases">
        <title>The draft genome of Treponema saccharophilum DSM 2985.</title>
        <authorList>
            <consortium name="US DOE Joint Genome Institute (JGI-PGF)"/>
            <person name="Lucas S."/>
            <person name="Copeland A."/>
            <person name="Lapidus A."/>
            <person name="Glavina del Rio T."/>
            <person name="Dalin E."/>
            <person name="Tice H."/>
            <person name="Bruce D."/>
            <person name="Goodwin L."/>
            <person name="Pitluck S."/>
            <person name="Peters L."/>
            <person name="Kyrpides N."/>
            <person name="Mavromatis K."/>
            <person name="Ivanova N."/>
            <person name="Markowitz V."/>
            <person name="Cheng J.-F."/>
            <person name="Hugenholtz P."/>
            <person name="Woyke T."/>
            <person name="Wu D."/>
            <person name="Gronow S."/>
            <person name="Wellnitz S."/>
            <person name="Brambilla E."/>
            <person name="Klenk H.-P."/>
            <person name="Eisen J.A."/>
        </authorList>
    </citation>
    <scope>NUCLEOTIDE SEQUENCE [LARGE SCALE GENOMIC DNA]</scope>
    <source>
        <strain evidence="12 13">DSM 2985</strain>
    </source>
</reference>
<dbReference type="Proteomes" id="UP000003571">
    <property type="component" value="Unassembled WGS sequence"/>
</dbReference>
<keyword evidence="9 10" id="KW-0238">DNA-binding</keyword>
<keyword evidence="13" id="KW-1185">Reference proteome</keyword>
<evidence type="ECO:0000256" key="9">
    <source>
        <dbReference type="ARBA" id="ARBA00023125"/>
    </source>
</evidence>
<evidence type="ECO:0000256" key="1">
    <source>
        <dbReference type="ARBA" id="ARBA00000851"/>
    </source>
</evidence>
<comment type="catalytic activity">
    <reaction evidence="1 10">
        <text>Endonucleolytic cleavage of DNA to give random double-stranded fragments with terminal 5'-phosphates, ATP is simultaneously hydrolyzed.</text>
        <dbReference type="EC" id="3.1.21.3"/>
    </reaction>
</comment>
<keyword evidence="3" id="KW-0540">Nuclease</keyword>
<keyword evidence="7 10" id="KW-0378">Hydrolase</keyword>
<comment type="function">
    <text evidence="10">Subunit R is required for both nuclease and ATPase activities, but not for modification.</text>
</comment>
<dbReference type="InterPro" id="IPR051268">
    <property type="entry name" value="Type-I_R_enzyme_R_subunit"/>
</dbReference>
<dbReference type="EC" id="3.1.21.3" evidence="10"/>
<feature type="domain" description="Helicase ATP-binding" evidence="11">
    <location>
        <begin position="323"/>
        <end position="499"/>
    </location>
</feature>
<dbReference type="InterPro" id="IPR014001">
    <property type="entry name" value="Helicase_ATP-bd"/>
</dbReference>
<evidence type="ECO:0000313" key="12">
    <source>
        <dbReference type="EMBL" id="EIC02250.1"/>
    </source>
</evidence>
<dbReference type="PANTHER" id="PTHR30195">
    <property type="entry name" value="TYPE I SITE-SPECIFIC DEOXYRIBONUCLEASE PROTEIN SUBUNIT M AND R"/>
    <property type="match status" value="1"/>
</dbReference>
<evidence type="ECO:0000313" key="13">
    <source>
        <dbReference type="Proteomes" id="UP000003571"/>
    </source>
</evidence>
<keyword evidence="6" id="KW-0255">Endonuclease</keyword>
<evidence type="ECO:0000256" key="8">
    <source>
        <dbReference type="ARBA" id="ARBA00022840"/>
    </source>
</evidence>
<proteinExistence type="inferred from homology"/>